<keyword evidence="5 7" id="KW-0472">Membrane</keyword>
<keyword evidence="4 7" id="KW-0812">Transmembrane</keyword>
<comment type="caution">
    <text evidence="10">The sequence shown here is derived from an EMBL/GenBank/DDBJ whole genome shotgun (WGS) entry which is preliminary data.</text>
</comment>
<comment type="similarity">
    <text evidence="7">Belongs to the TonB-dependent receptor family.</text>
</comment>
<dbReference type="InterPro" id="IPR012910">
    <property type="entry name" value="Plug_dom"/>
</dbReference>
<organism evidence="10 11">
    <name type="scientific">Arcticibacter pallidicorallinus</name>
    <dbReference type="NCBI Taxonomy" id="1259464"/>
    <lineage>
        <taxon>Bacteria</taxon>
        <taxon>Pseudomonadati</taxon>
        <taxon>Bacteroidota</taxon>
        <taxon>Sphingobacteriia</taxon>
        <taxon>Sphingobacteriales</taxon>
        <taxon>Sphingobacteriaceae</taxon>
        <taxon>Arcticibacter</taxon>
    </lineage>
</organism>
<feature type="chain" id="PRO_5015722699" evidence="8">
    <location>
        <begin position="20"/>
        <end position="1038"/>
    </location>
</feature>
<dbReference type="Gene3D" id="2.40.170.20">
    <property type="entry name" value="TonB-dependent receptor, beta-barrel domain"/>
    <property type="match status" value="1"/>
</dbReference>
<dbReference type="Pfam" id="PF07715">
    <property type="entry name" value="Plug"/>
    <property type="match status" value="1"/>
</dbReference>
<evidence type="ECO:0000256" key="1">
    <source>
        <dbReference type="ARBA" id="ARBA00004571"/>
    </source>
</evidence>
<name>A0A2T0U6R1_9SPHI</name>
<evidence type="ECO:0000313" key="11">
    <source>
        <dbReference type="Proteomes" id="UP000238034"/>
    </source>
</evidence>
<dbReference type="SUPFAM" id="SSF56935">
    <property type="entry name" value="Porins"/>
    <property type="match status" value="1"/>
</dbReference>
<proteinExistence type="inferred from homology"/>
<evidence type="ECO:0000256" key="8">
    <source>
        <dbReference type="SAM" id="SignalP"/>
    </source>
</evidence>
<protein>
    <submittedName>
        <fullName evidence="10">TonB-linked SusC/RagA family outer membrane protein</fullName>
    </submittedName>
</protein>
<evidence type="ECO:0000313" key="10">
    <source>
        <dbReference type="EMBL" id="PRY53597.1"/>
    </source>
</evidence>
<keyword evidence="8" id="KW-0732">Signal</keyword>
<keyword evidence="6 7" id="KW-0998">Cell outer membrane</keyword>
<dbReference type="InterPro" id="IPR023997">
    <property type="entry name" value="TonB-dep_OMP_SusC/RagA_CS"/>
</dbReference>
<dbReference type="AlphaFoldDB" id="A0A2T0U6R1"/>
<dbReference type="NCBIfam" id="TIGR04057">
    <property type="entry name" value="SusC_RagA_signa"/>
    <property type="match status" value="1"/>
</dbReference>
<dbReference type="SUPFAM" id="SSF49464">
    <property type="entry name" value="Carboxypeptidase regulatory domain-like"/>
    <property type="match status" value="1"/>
</dbReference>
<dbReference type="Proteomes" id="UP000238034">
    <property type="component" value="Unassembled WGS sequence"/>
</dbReference>
<dbReference type="EMBL" id="PVTH01000003">
    <property type="protein sequence ID" value="PRY53597.1"/>
    <property type="molecule type" value="Genomic_DNA"/>
</dbReference>
<reference evidence="10 11" key="1">
    <citation type="submission" date="2018-03" db="EMBL/GenBank/DDBJ databases">
        <title>Genomic Encyclopedia of Type Strains, Phase III (KMG-III): the genomes of soil and plant-associated and newly described type strains.</title>
        <authorList>
            <person name="Whitman W."/>
        </authorList>
    </citation>
    <scope>NUCLEOTIDE SEQUENCE [LARGE SCALE GENOMIC DNA]</scope>
    <source>
        <strain evidence="10 11">CGMCC 1.9313</strain>
    </source>
</reference>
<evidence type="ECO:0000256" key="5">
    <source>
        <dbReference type="ARBA" id="ARBA00023136"/>
    </source>
</evidence>
<dbReference type="InterPro" id="IPR036942">
    <property type="entry name" value="Beta-barrel_TonB_sf"/>
</dbReference>
<feature type="signal peptide" evidence="8">
    <location>
        <begin position="1"/>
        <end position="19"/>
    </location>
</feature>
<evidence type="ECO:0000259" key="9">
    <source>
        <dbReference type="Pfam" id="PF07715"/>
    </source>
</evidence>
<dbReference type="Gene3D" id="2.170.130.10">
    <property type="entry name" value="TonB-dependent receptor, plug domain"/>
    <property type="match status" value="1"/>
</dbReference>
<dbReference type="RefSeq" id="WP_106292205.1">
    <property type="nucleotide sequence ID" value="NZ_PVTH01000003.1"/>
</dbReference>
<dbReference type="OrthoDB" id="9768177at2"/>
<keyword evidence="11" id="KW-1185">Reference proteome</keyword>
<feature type="domain" description="TonB-dependent receptor plug" evidence="9">
    <location>
        <begin position="115"/>
        <end position="222"/>
    </location>
</feature>
<dbReference type="InterPro" id="IPR037066">
    <property type="entry name" value="Plug_dom_sf"/>
</dbReference>
<dbReference type="NCBIfam" id="TIGR04056">
    <property type="entry name" value="OMP_RagA_SusC"/>
    <property type="match status" value="1"/>
</dbReference>
<dbReference type="InterPro" id="IPR039426">
    <property type="entry name" value="TonB-dep_rcpt-like"/>
</dbReference>
<evidence type="ECO:0000256" key="3">
    <source>
        <dbReference type="ARBA" id="ARBA00022452"/>
    </source>
</evidence>
<keyword evidence="2 7" id="KW-0813">Transport</keyword>
<dbReference type="PROSITE" id="PS00018">
    <property type="entry name" value="EF_HAND_1"/>
    <property type="match status" value="1"/>
</dbReference>
<dbReference type="InterPro" id="IPR023996">
    <property type="entry name" value="TonB-dep_OMP_SusC/RagA"/>
</dbReference>
<accession>A0A2T0U6R1</accession>
<evidence type="ECO:0000256" key="2">
    <source>
        <dbReference type="ARBA" id="ARBA00022448"/>
    </source>
</evidence>
<evidence type="ECO:0000256" key="6">
    <source>
        <dbReference type="ARBA" id="ARBA00023237"/>
    </source>
</evidence>
<evidence type="ECO:0000256" key="4">
    <source>
        <dbReference type="ARBA" id="ARBA00022692"/>
    </source>
</evidence>
<dbReference type="FunFam" id="2.170.130.10:FF:000003">
    <property type="entry name" value="SusC/RagA family TonB-linked outer membrane protein"/>
    <property type="match status" value="1"/>
</dbReference>
<keyword evidence="3 7" id="KW-1134">Transmembrane beta strand</keyword>
<dbReference type="InterPro" id="IPR008969">
    <property type="entry name" value="CarboxyPept-like_regulatory"/>
</dbReference>
<gene>
    <name evidence="10" type="ORF">B0I27_10362</name>
</gene>
<sequence>MKKYLISACLLLICSLSWAQQQVITGTIKDSDGPLPGVSIYQKGSTSRGTVTNLEGKYRLVLDKENLGILTFTYIGYLSQEVRIAGRTEINLTMMPDAKGLEEVIVIGYGTQKKLTNTGAVSAISGDNLRQSPSASLQNSLIGRVPGVITQQQSGRPGGDGAKILVRGLSTTNGSGAPLVIVDDLEYAGNIADIDPDQIETFTVLKDASTTAVYGIRGANGVIVITTRRGKAGKAQITVRSETSLQQPSYVPEYLDSYESALLFNQAVNNDIALGIAPSRTAFSDEAIAAFKNGTDPYRYPNVDWTDELIKPFSLQNRSNINVQGGMEKAKYFISAGYLGQDGLIKDFSQKSGMNSNYYYKRYNFRSNLDVQPSKSLTLNLDLSGNFSERNSPNNRGRANHDNVFFEISDMNQLAPWAYPIYNPDGSYGINPGNTLNNIVGRLAEYGYVREFRNDLTANFRATQKLDFITQGLSVKGVVGYNGYGGFTRSLTRNGTDGRDFPAYSYDSQTGSYTILNTNIYRTTLPNLSNSNNAGTRKLNWQASLNYDRTFGSKHRIYALGLYNYLNDISGANVPDVFEGYTFRLGYDYKSKYLLELNAGYNGTSKFSQAERYSLFPAVSAGWNISEEPFFKDRIKFVDLLKIRGSYGLTGSDNLSGGFDYVYLPTYNRSATGTGESSFNYSLGDTPTAITGIRESTLGNIVTWEKERQSNIGVELRMFKGALNVVADVYSRYRYDILQERQVSAASGISSQLPPANIGKVRNRGFETQITYNGRVNELSYNVSGNVSVSKNKRVFFDEPLKAYPWKTLTGQSIGSELGYEFLGFYTKADIADATIAKPATGQVFAGDLKYSDLNGDGLITADDMSVMPYANLPNTILGLTLGASYKNFSFSVTAQSALNFSLSARNESVVVMSNNFREIHKDAWTPQNAVNPSFPRLSTVSNISSLTTLSNISTFWSRRSDYLRIKTAEIAYTLPKDLVGKVGLGSARIYVNGYNLLTWSLKAKNIYDIDPENQERSTGEDFYPQQKIYNLGVQVAF</sequence>
<dbReference type="Pfam" id="PF13715">
    <property type="entry name" value="CarbopepD_reg_2"/>
    <property type="match status" value="1"/>
</dbReference>
<comment type="subcellular location">
    <subcellularLocation>
        <location evidence="1 7">Cell outer membrane</location>
        <topology evidence="1 7">Multi-pass membrane protein</topology>
    </subcellularLocation>
</comment>
<dbReference type="PROSITE" id="PS52016">
    <property type="entry name" value="TONB_DEPENDENT_REC_3"/>
    <property type="match status" value="1"/>
</dbReference>
<dbReference type="GO" id="GO:0009279">
    <property type="term" value="C:cell outer membrane"/>
    <property type="evidence" value="ECO:0007669"/>
    <property type="project" value="UniProtKB-SubCell"/>
</dbReference>
<dbReference type="InterPro" id="IPR018247">
    <property type="entry name" value="EF_Hand_1_Ca_BS"/>
</dbReference>
<evidence type="ECO:0000256" key="7">
    <source>
        <dbReference type="PROSITE-ProRule" id="PRU01360"/>
    </source>
</evidence>